<accession>A0A136WY56</accession>
<evidence type="ECO:0000313" key="5">
    <source>
        <dbReference type="EMBL" id="QMS37760.1"/>
    </source>
</evidence>
<dbReference type="InterPro" id="IPR004356">
    <property type="entry name" value="Adhesin_operon_reg_prot"/>
</dbReference>
<evidence type="ECO:0000313" key="4">
    <source>
        <dbReference type="EMBL" id="QMO42626.1"/>
    </source>
</evidence>
<gene>
    <name evidence="3" type="ORF">E5H86_23490</name>
    <name evidence="5" type="ORF">HVV39_06920</name>
    <name evidence="4" type="ORF">HVW43_21005</name>
</gene>
<evidence type="ECO:0000313" key="3">
    <source>
        <dbReference type="EMBL" id="EFC2248711.1"/>
    </source>
</evidence>
<reference evidence="6 7" key="2">
    <citation type="submission" date="2020-06" db="EMBL/GenBank/DDBJ databases">
        <title>REHAB project genomes.</title>
        <authorList>
            <person name="Shaw L.P."/>
        </authorList>
    </citation>
    <scope>NUCLEOTIDE SEQUENCE [LARGE SCALE GENOMIC DNA]</scope>
    <source>
        <strain evidence="5 6">RHB01-C20</strain>
        <strain evidence="4 7">RHB10-C12</strain>
    </source>
</reference>
<dbReference type="Proteomes" id="UP000531916">
    <property type="component" value="Unassembled WGS sequence"/>
</dbReference>
<keyword evidence="1" id="KW-0805">Transcription regulation</keyword>
<dbReference type="EMBL" id="CP055981">
    <property type="protein sequence ID" value="QMS37760.1"/>
    <property type="molecule type" value="Genomic_DNA"/>
</dbReference>
<evidence type="ECO:0000256" key="1">
    <source>
        <dbReference type="ARBA" id="ARBA00023015"/>
    </source>
</evidence>
<dbReference type="PRINTS" id="PR01554">
    <property type="entry name" value="FIMREGULATRY"/>
</dbReference>
<dbReference type="Proteomes" id="UP000514754">
    <property type="component" value="Chromosome"/>
</dbReference>
<organism evidence="3 8">
    <name type="scientific">Escherichia coli</name>
    <dbReference type="NCBI Taxonomy" id="562"/>
    <lineage>
        <taxon>Bacteria</taxon>
        <taxon>Pseudomonadati</taxon>
        <taxon>Pseudomonadota</taxon>
        <taxon>Gammaproteobacteria</taxon>
        <taxon>Enterobacterales</taxon>
        <taxon>Enterobacteriaceae</taxon>
        <taxon>Escherichia</taxon>
    </lineage>
</organism>
<dbReference type="AlphaFoldDB" id="A0A136WY56"/>
<evidence type="ECO:0000313" key="7">
    <source>
        <dbReference type="Proteomes" id="UP000514754"/>
    </source>
</evidence>
<evidence type="ECO:0000256" key="2">
    <source>
        <dbReference type="ARBA" id="ARBA00023163"/>
    </source>
</evidence>
<reference evidence="3 8" key="1">
    <citation type="submission" date="2019-04" db="EMBL/GenBank/DDBJ databases">
        <authorList>
            <consortium name="NARMS: The National Antimicrobial Resistance Monitoring System"/>
        </authorList>
    </citation>
    <scope>NUCLEOTIDE SEQUENCE [LARGE SCALE GENOMIC DNA]</scope>
    <source>
        <strain evidence="3 8">FSIS11919500</strain>
    </source>
</reference>
<dbReference type="Gene3D" id="1.10.10.2690">
    <property type="match status" value="1"/>
</dbReference>
<keyword evidence="2" id="KW-0804">Transcription</keyword>
<evidence type="ECO:0000313" key="8">
    <source>
        <dbReference type="Proteomes" id="UP000531916"/>
    </source>
</evidence>
<name>A0A136WY56_ECOLX</name>
<protein>
    <submittedName>
        <fullName evidence="3">Transcriptional regulator</fullName>
    </submittedName>
</protein>
<dbReference type="EMBL" id="AASEPP010000055">
    <property type="protein sequence ID" value="EFC2248711.1"/>
    <property type="molecule type" value="Genomic_DNA"/>
</dbReference>
<dbReference type="GO" id="GO:0006355">
    <property type="term" value="P:regulation of DNA-templated transcription"/>
    <property type="evidence" value="ECO:0007669"/>
    <property type="project" value="InterPro"/>
</dbReference>
<dbReference type="Proteomes" id="UP000514533">
    <property type="component" value="Chromosome"/>
</dbReference>
<dbReference type="Pfam" id="PF03333">
    <property type="entry name" value="PapB"/>
    <property type="match status" value="1"/>
</dbReference>
<dbReference type="InterPro" id="IPR053721">
    <property type="entry name" value="Fimbrial_Adhesin_Reg"/>
</dbReference>
<proteinExistence type="predicted"/>
<evidence type="ECO:0000313" key="6">
    <source>
        <dbReference type="Proteomes" id="UP000514533"/>
    </source>
</evidence>
<sequence>MPAHFNQLMLLSKIRGKKINAALKDFLVNGKTRKEIFCIYSISPGYFSHKLNQLRHCSRMIMDLLPYYVCDDIGDIKNERIL</sequence>
<dbReference type="EMBL" id="CP057906">
    <property type="protein sequence ID" value="QMO42626.1"/>
    <property type="molecule type" value="Genomic_DNA"/>
</dbReference>